<evidence type="ECO:0000256" key="6">
    <source>
        <dbReference type="ARBA" id="ARBA00022917"/>
    </source>
</evidence>
<feature type="domain" description="DALR anticodon binding" evidence="11">
    <location>
        <begin position="533"/>
        <end position="649"/>
    </location>
</feature>
<gene>
    <name evidence="9" type="primary">argS</name>
    <name evidence="13" type="ORF">IDJ76_02105</name>
</gene>
<dbReference type="FunFam" id="1.10.730.10:FF:000006">
    <property type="entry name" value="Arginyl-tRNA synthetase 2, mitochondrial"/>
    <property type="match status" value="1"/>
</dbReference>
<dbReference type="InterPro" id="IPR001412">
    <property type="entry name" value="aa-tRNA-synth_I_CS"/>
</dbReference>
<comment type="catalytic activity">
    <reaction evidence="8 9">
        <text>tRNA(Arg) + L-arginine + ATP = L-arginyl-tRNA(Arg) + AMP + diphosphate</text>
        <dbReference type="Rhea" id="RHEA:20301"/>
        <dbReference type="Rhea" id="RHEA-COMP:9658"/>
        <dbReference type="Rhea" id="RHEA-COMP:9673"/>
        <dbReference type="ChEBI" id="CHEBI:30616"/>
        <dbReference type="ChEBI" id="CHEBI:32682"/>
        <dbReference type="ChEBI" id="CHEBI:33019"/>
        <dbReference type="ChEBI" id="CHEBI:78442"/>
        <dbReference type="ChEBI" id="CHEBI:78513"/>
        <dbReference type="ChEBI" id="CHEBI:456215"/>
        <dbReference type="EC" id="6.1.1.19"/>
    </reaction>
</comment>
<reference evidence="13" key="1">
    <citation type="submission" date="2020-09" db="EMBL/GenBank/DDBJ databases">
        <title>Novel species of Mucilaginibacter isolated from a glacier on the Tibetan Plateau.</title>
        <authorList>
            <person name="Liu Q."/>
            <person name="Xin Y.-H."/>
        </authorList>
    </citation>
    <scope>NUCLEOTIDE SEQUENCE</scope>
    <source>
        <strain evidence="13">ZB1P21</strain>
    </source>
</reference>
<comment type="similarity">
    <text evidence="1 9 10">Belongs to the class-I aminoacyl-tRNA synthetase family.</text>
</comment>
<dbReference type="Pfam" id="PF05746">
    <property type="entry name" value="DALR_1"/>
    <property type="match status" value="1"/>
</dbReference>
<dbReference type="NCBIfam" id="TIGR00456">
    <property type="entry name" value="argS"/>
    <property type="match status" value="1"/>
</dbReference>
<dbReference type="Pfam" id="PF00750">
    <property type="entry name" value="tRNA-synt_1d"/>
    <property type="match status" value="2"/>
</dbReference>
<dbReference type="Proteomes" id="UP000619078">
    <property type="component" value="Unassembled WGS sequence"/>
</dbReference>
<keyword evidence="4 9" id="KW-0547">Nucleotide-binding</keyword>
<feature type="domain" description="Arginyl tRNA synthetase N-terminal" evidence="12">
    <location>
        <begin position="2"/>
        <end position="85"/>
    </location>
</feature>
<dbReference type="HAMAP" id="MF_00123">
    <property type="entry name" value="Arg_tRNA_synth"/>
    <property type="match status" value="1"/>
</dbReference>
<dbReference type="InterPro" id="IPR014729">
    <property type="entry name" value="Rossmann-like_a/b/a_fold"/>
</dbReference>
<dbReference type="Gene3D" id="3.30.1360.70">
    <property type="entry name" value="Arginyl tRNA synthetase N-terminal domain"/>
    <property type="match status" value="1"/>
</dbReference>
<dbReference type="GO" id="GO:0005524">
    <property type="term" value="F:ATP binding"/>
    <property type="evidence" value="ECO:0007669"/>
    <property type="project" value="UniProtKB-UniRule"/>
</dbReference>
<evidence type="ECO:0000256" key="10">
    <source>
        <dbReference type="RuleBase" id="RU363038"/>
    </source>
</evidence>
<evidence type="ECO:0000256" key="8">
    <source>
        <dbReference type="ARBA" id="ARBA00049339"/>
    </source>
</evidence>
<dbReference type="SUPFAM" id="SSF55190">
    <property type="entry name" value="Arginyl-tRNA synthetase (ArgRS), N-terminal 'additional' domain"/>
    <property type="match status" value="1"/>
</dbReference>
<dbReference type="InterPro" id="IPR036695">
    <property type="entry name" value="Arg-tRNA-synth_N_sf"/>
</dbReference>
<keyword evidence="7 9" id="KW-0030">Aminoacyl-tRNA synthetase</keyword>
<dbReference type="InterPro" id="IPR009080">
    <property type="entry name" value="tRNAsynth_Ia_anticodon-bd"/>
</dbReference>
<comment type="subcellular location">
    <subcellularLocation>
        <location evidence="9">Cytoplasm</location>
    </subcellularLocation>
</comment>
<keyword evidence="6 9" id="KW-0648">Protein biosynthesis</keyword>
<evidence type="ECO:0000259" key="11">
    <source>
        <dbReference type="SMART" id="SM00836"/>
    </source>
</evidence>
<dbReference type="PROSITE" id="PS00178">
    <property type="entry name" value="AA_TRNA_LIGASE_I"/>
    <property type="match status" value="1"/>
</dbReference>
<dbReference type="GO" id="GO:0004814">
    <property type="term" value="F:arginine-tRNA ligase activity"/>
    <property type="evidence" value="ECO:0007669"/>
    <property type="project" value="UniProtKB-UniRule"/>
</dbReference>
<dbReference type="RefSeq" id="WP_191160241.1">
    <property type="nucleotide sequence ID" value="NZ_JACWMX010000001.1"/>
</dbReference>
<name>A0A926S0C6_9SPHI</name>
<dbReference type="Gene3D" id="3.40.50.620">
    <property type="entry name" value="HUPs"/>
    <property type="match status" value="1"/>
</dbReference>
<dbReference type="InterPro" id="IPR005148">
    <property type="entry name" value="Arg-tRNA-synth_N"/>
</dbReference>
<protein>
    <recommendedName>
        <fullName evidence="9">Arginine--tRNA ligase</fullName>
        <ecNumber evidence="9">6.1.1.19</ecNumber>
    </recommendedName>
    <alternativeName>
        <fullName evidence="9">Arginyl-tRNA synthetase</fullName>
        <shortName evidence="9">ArgRS</shortName>
    </alternativeName>
</protein>
<keyword evidence="3 9" id="KW-0436">Ligase</keyword>
<accession>A0A926S0C6</accession>
<dbReference type="InterPro" id="IPR008909">
    <property type="entry name" value="DALR_anticod-bd"/>
</dbReference>
<dbReference type="InterPro" id="IPR035684">
    <property type="entry name" value="ArgRS_core"/>
</dbReference>
<keyword evidence="14" id="KW-1185">Reference proteome</keyword>
<sequence length="649" mass="73312">MDFIIEAVVKAVKDLYQTDIAAESVNLQDTRKEFDGQVTLVTFPYTKVSRKGPEQTGGEIGEYLQQALPEIAAFNVVKGFLNISIKDSFWINKLQTEILDDNFAVVAPNGKRVMVEYSSPNTNKPLHLGHIRNNLLGFSVAEILTAAGYDVVKANLVNDRGIHICKSMLAWRKFGNGETPESSGLKGDHLVGKYYVIFDKEQKKELAAFQQEVDYISSNITTNEHEYFKGALGVLKSALVESMLPEFKRGIQYLQSKFGDYSFINQAFNNDYLFKEFLDKYYISLTNEVDIMLLRWEVGDPEVFDLWKTMNGWVYEGFDVTYKTLGVNFDKYYYESNTYLLGKDIVEEGLASGVFFKKEDGSVWIDLTADGLDEKLVLRADGTSVYITQDLGTAQLKYDDYKMDESIYVVGNEQDYHFKVLFLILKKLGKSWAQGLYHLSYGMVDLPSGKMKSREGTVVDADDLMADMFKTAAATTEAMGKVDAFSEDDKNRLYHTIGMGALKYFLLKVDPKKRLLFDPNESVDFQGHTGPFIQYTHARIKSVLSKAGYTLLSSTNDTAELDGIERDLIVTLTKFPQIIKEAAEGHSPALVANYVYELAKTYNKFYHEKPIMQAEEQKQKQFRLQLSAASAGVISRGMGLLGIEVPERM</sequence>
<evidence type="ECO:0000256" key="3">
    <source>
        <dbReference type="ARBA" id="ARBA00022598"/>
    </source>
</evidence>
<keyword evidence="2 9" id="KW-0963">Cytoplasm</keyword>
<dbReference type="SMART" id="SM00836">
    <property type="entry name" value="DALR_1"/>
    <property type="match status" value="1"/>
</dbReference>
<dbReference type="PANTHER" id="PTHR11956">
    <property type="entry name" value="ARGINYL-TRNA SYNTHETASE"/>
    <property type="match status" value="1"/>
</dbReference>
<dbReference type="PANTHER" id="PTHR11956:SF5">
    <property type="entry name" value="ARGININE--TRNA LIGASE, CYTOPLASMIC"/>
    <property type="match status" value="1"/>
</dbReference>
<dbReference type="EMBL" id="JACWMX010000001">
    <property type="protein sequence ID" value="MBD1391883.1"/>
    <property type="molecule type" value="Genomic_DNA"/>
</dbReference>
<evidence type="ECO:0000256" key="5">
    <source>
        <dbReference type="ARBA" id="ARBA00022840"/>
    </source>
</evidence>
<dbReference type="EC" id="6.1.1.19" evidence="9"/>
<dbReference type="Gene3D" id="1.10.730.10">
    <property type="entry name" value="Isoleucyl-tRNA Synthetase, Domain 1"/>
    <property type="match status" value="1"/>
</dbReference>
<keyword evidence="5 9" id="KW-0067">ATP-binding</keyword>
<dbReference type="SUPFAM" id="SSF47323">
    <property type="entry name" value="Anticodon-binding domain of a subclass of class I aminoacyl-tRNA synthetases"/>
    <property type="match status" value="1"/>
</dbReference>
<dbReference type="GO" id="GO:0006420">
    <property type="term" value="P:arginyl-tRNA aminoacylation"/>
    <property type="evidence" value="ECO:0007669"/>
    <property type="project" value="UniProtKB-UniRule"/>
</dbReference>
<comment type="caution">
    <text evidence="13">The sequence shown here is derived from an EMBL/GenBank/DDBJ whole genome shotgun (WGS) entry which is preliminary data.</text>
</comment>
<dbReference type="GO" id="GO:0005737">
    <property type="term" value="C:cytoplasm"/>
    <property type="evidence" value="ECO:0007669"/>
    <property type="project" value="UniProtKB-SubCell"/>
</dbReference>
<evidence type="ECO:0000256" key="9">
    <source>
        <dbReference type="HAMAP-Rule" id="MF_00123"/>
    </source>
</evidence>
<evidence type="ECO:0000313" key="14">
    <source>
        <dbReference type="Proteomes" id="UP000619078"/>
    </source>
</evidence>
<dbReference type="SUPFAM" id="SSF52374">
    <property type="entry name" value="Nucleotidylyl transferase"/>
    <property type="match status" value="1"/>
</dbReference>
<proteinExistence type="inferred from homology"/>
<comment type="subunit">
    <text evidence="9">Monomer.</text>
</comment>
<evidence type="ECO:0000256" key="7">
    <source>
        <dbReference type="ARBA" id="ARBA00023146"/>
    </source>
</evidence>
<evidence type="ECO:0000313" key="13">
    <source>
        <dbReference type="EMBL" id="MBD1391883.1"/>
    </source>
</evidence>
<feature type="short sequence motif" description="'HIGH' region" evidence="9">
    <location>
        <begin position="120"/>
        <end position="130"/>
    </location>
</feature>
<dbReference type="AlphaFoldDB" id="A0A926S0C6"/>
<dbReference type="InterPro" id="IPR001278">
    <property type="entry name" value="Arg-tRNA-ligase"/>
</dbReference>
<evidence type="ECO:0000259" key="12">
    <source>
        <dbReference type="SMART" id="SM01016"/>
    </source>
</evidence>
<organism evidence="13 14">
    <name type="scientific">Mucilaginibacter glaciei</name>
    <dbReference type="NCBI Taxonomy" id="2772109"/>
    <lineage>
        <taxon>Bacteria</taxon>
        <taxon>Pseudomonadati</taxon>
        <taxon>Bacteroidota</taxon>
        <taxon>Sphingobacteriia</taxon>
        <taxon>Sphingobacteriales</taxon>
        <taxon>Sphingobacteriaceae</taxon>
        <taxon>Mucilaginibacter</taxon>
    </lineage>
</organism>
<dbReference type="PRINTS" id="PR01038">
    <property type="entry name" value="TRNASYNTHARG"/>
</dbReference>
<evidence type="ECO:0000256" key="4">
    <source>
        <dbReference type="ARBA" id="ARBA00022741"/>
    </source>
</evidence>
<dbReference type="SMART" id="SM01016">
    <property type="entry name" value="Arg_tRNA_synt_N"/>
    <property type="match status" value="1"/>
</dbReference>
<evidence type="ECO:0000256" key="2">
    <source>
        <dbReference type="ARBA" id="ARBA00022490"/>
    </source>
</evidence>
<evidence type="ECO:0000256" key="1">
    <source>
        <dbReference type="ARBA" id="ARBA00005594"/>
    </source>
</evidence>